<reference evidence="1 2" key="1">
    <citation type="submission" date="2018-09" db="EMBL/GenBank/DDBJ databases">
        <title>Phylogeny of the Shewanellaceae, and recommendation for two new genera, Pseudoshewanella and Parashewanella.</title>
        <authorList>
            <person name="Wang G."/>
        </authorList>
    </citation>
    <scope>NUCLEOTIDE SEQUENCE [LARGE SCALE GENOMIC DNA]</scope>
    <source>
        <strain evidence="1 2">C51</strain>
    </source>
</reference>
<sequence>MSSILNCTINSQERVILDINSFFIPIEPECSVELLICCHDKTTSSQINFVYYCSYFKPDWYLATQHVDNTLISTWFENQLVKKLSAMTLKTPNELAKPREYQVKRWEVLQQEDHWAYNILTTSYNQQLIHQLAQELLTKIETQPDLYDEEFAALFYSKILSRTEAYPTPSDFKNDTEISHREYLIYYLYTNIKSSDFDSHIKLMCLLWLLPSAMLNKQSIEQTQRLWDIYCTEVTPRREHHIGDFIETKSDRFGNTQIPVKSKLFRNVLPRCHTAVQYQHYSKPQNPYVCQLIEANLPYVSGVSGMANSFSGIFSLLNIDMKSALGMQIRVCSTAFIIGAAMHSKVEVEHSFALTEQFFANQ</sequence>
<protein>
    <submittedName>
        <fullName evidence="1">Uncharacterized protein</fullName>
    </submittedName>
</protein>
<proteinExistence type="predicted"/>
<dbReference type="AlphaFoldDB" id="A0A3L8PVM1"/>
<accession>A0A3L8PVM1</accession>
<evidence type="ECO:0000313" key="2">
    <source>
        <dbReference type="Proteomes" id="UP000281474"/>
    </source>
</evidence>
<name>A0A3L8PVM1_9GAMM</name>
<keyword evidence="2" id="KW-1185">Reference proteome</keyword>
<organism evidence="1 2">
    <name type="scientific">Parashewanella curva</name>
    <dbReference type="NCBI Taxonomy" id="2338552"/>
    <lineage>
        <taxon>Bacteria</taxon>
        <taxon>Pseudomonadati</taxon>
        <taxon>Pseudomonadota</taxon>
        <taxon>Gammaproteobacteria</taxon>
        <taxon>Alteromonadales</taxon>
        <taxon>Shewanellaceae</taxon>
        <taxon>Parashewanella</taxon>
    </lineage>
</organism>
<evidence type="ECO:0000313" key="1">
    <source>
        <dbReference type="EMBL" id="RLV59386.1"/>
    </source>
</evidence>
<dbReference type="EMBL" id="QZEI01000036">
    <property type="protein sequence ID" value="RLV59386.1"/>
    <property type="molecule type" value="Genomic_DNA"/>
</dbReference>
<dbReference type="Proteomes" id="UP000281474">
    <property type="component" value="Unassembled WGS sequence"/>
</dbReference>
<gene>
    <name evidence="1" type="ORF">D5018_12500</name>
</gene>
<comment type="caution">
    <text evidence="1">The sequence shown here is derived from an EMBL/GenBank/DDBJ whole genome shotgun (WGS) entry which is preliminary data.</text>
</comment>